<evidence type="ECO:0000313" key="10">
    <source>
        <dbReference type="EMBL" id="PCS07104.1"/>
    </source>
</evidence>
<evidence type="ECO:0000313" key="11">
    <source>
        <dbReference type="Proteomes" id="UP000242246"/>
    </source>
</evidence>
<comment type="catalytic activity">
    <reaction evidence="7 8">
        <text>(1S,2R)-1-C-(indol-3-yl)glycerol 3-phosphate + L-serine = D-glyceraldehyde 3-phosphate + L-tryptophan + H2O</text>
        <dbReference type="Rhea" id="RHEA:10532"/>
        <dbReference type="ChEBI" id="CHEBI:15377"/>
        <dbReference type="ChEBI" id="CHEBI:33384"/>
        <dbReference type="ChEBI" id="CHEBI:57912"/>
        <dbReference type="ChEBI" id="CHEBI:58866"/>
        <dbReference type="ChEBI" id="CHEBI:59776"/>
        <dbReference type="EC" id="4.2.1.20"/>
    </reaction>
</comment>
<evidence type="ECO:0000256" key="9">
    <source>
        <dbReference type="RuleBase" id="RU003662"/>
    </source>
</evidence>
<evidence type="ECO:0000256" key="1">
    <source>
        <dbReference type="ARBA" id="ARBA00004733"/>
    </source>
</evidence>
<protein>
    <recommendedName>
        <fullName evidence="8">Tryptophan synthase alpha chain</fullName>
        <ecNumber evidence="8">4.2.1.20</ecNumber>
    </recommendedName>
</protein>
<dbReference type="GO" id="GO:0005829">
    <property type="term" value="C:cytosol"/>
    <property type="evidence" value="ECO:0007669"/>
    <property type="project" value="TreeGrafter"/>
</dbReference>
<evidence type="ECO:0000256" key="6">
    <source>
        <dbReference type="ARBA" id="ARBA00023239"/>
    </source>
</evidence>
<organism evidence="10 11">
    <name type="scientific">Pseudolactococcus plantarum</name>
    <dbReference type="NCBI Taxonomy" id="1365"/>
    <lineage>
        <taxon>Bacteria</taxon>
        <taxon>Bacillati</taxon>
        <taxon>Bacillota</taxon>
        <taxon>Bacilli</taxon>
        <taxon>Lactobacillales</taxon>
        <taxon>Streptococcaceae</taxon>
        <taxon>Pseudolactococcus</taxon>
    </lineage>
</organism>
<comment type="pathway">
    <text evidence="1 8">Amino-acid biosynthesis; L-tryptophan biosynthesis; L-tryptophan from chorismate: step 5/5.</text>
</comment>
<dbReference type="Pfam" id="PF00290">
    <property type="entry name" value="Trp_syntA"/>
    <property type="match status" value="1"/>
</dbReference>
<name>A0A2A5S0X1_9LACT</name>
<comment type="function">
    <text evidence="8">The alpha subunit is responsible for the aldol cleavage of indoleglycerol phosphate to indole and glyceraldehyde 3-phosphate.</text>
</comment>
<dbReference type="Proteomes" id="UP000242246">
    <property type="component" value="Unassembled WGS sequence"/>
</dbReference>
<dbReference type="STRING" id="1348632.GCA_001591745_00701"/>
<keyword evidence="11" id="KW-1185">Reference proteome</keyword>
<dbReference type="InterPro" id="IPR018204">
    <property type="entry name" value="Trp_synthase_alpha_AS"/>
</dbReference>
<evidence type="ECO:0000256" key="5">
    <source>
        <dbReference type="ARBA" id="ARBA00023141"/>
    </source>
</evidence>
<gene>
    <name evidence="8" type="primary">trpA</name>
    <name evidence="10" type="ORF">RU87_GL001157</name>
</gene>
<dbReference type="RefSeq" id="WP_068161553.1">
    <property type="nucleotide sequence ID" value="NZ_JXJX01000005.1"/>
</dbReference>
<accession>A0A2A5S0X1</accession>
<evidence type="ECO:0000256" key="4">
    <source>
        <dbReference type="ARBA" id="ARBA00022822"/>
    </source>
</evidence>
<sequence length="257" mass="27578">MKKLGTYFKDKVDKGDMLIVPYIMAGDHVDGLDGLAQTINFLAENGASAIEIGIPFSDPVADGPVIEQAGIRALANGTTLKKVIKALQSIQTNIPLIIMSYINPIYKYGIEQFVADLKATPVAGLILPDVPREHENMIMPYLADTEITLVPLVTLTSTVERQKELVSGAEGFIYAVTVNGVTGVGRTYGEHLNDHLAKLSSFSEVPVLAGFGVSSVAQAEKFHEVVDGVIVGSYIVQALHDGRQDEIIAFLAGVNKI</sequence>
<evidence type="ECO:0000256" key="3">
    <source>
        <dbReference type="ARBA" id="ARBA00022605"/>
    </source>
</evidence>
<dbReference type="HAMAP" id="MF_00131">
    <property type="entry name" value="Trp_synth_alpha"/>
    <property type="match status" value="1"/>
</dbReference>
<keyword evidence="5 8" id="KW-0057">Aromatic amino acid biosynthesis</keyword>
<dbReference type="GO" id="GO:0004834">
    <property type="term" value="F:tryptophan synthase activity"/>
    <property type="evidence" value="ECO:0007669"/>
    <property type="project" value="UniProtKB-UniRule"/>
</dbReference>
<feature type="active site" description="Proton acceptor" evidence="8">
    <location>
        <position position="51"/>
    </location>
</feature>
<dbReference type="EMBL" id="JXJX01000005">
    <property type="protein sequence ID" value="PCS07104.1"/>
    <property type="molecule type" value="Genomic_DNA"/>
</dbReference>
<dbReference type="CDD" id="cd04724">
    <property type="entry name" value="Tryptophan_synthase_alpha"/>
    <property type="match status" value="1"/>
</dbReference>
<dbReference type="InterPro" id="IPR002028">
    <property type="entry name" value="Trp_synthase_suA"/>
</dbReference>
<keyword evidence="6 8" id="KW-0456">Lyase</keyword>
<dbReference type="InterPro" id="IPR013785">
    <property type="entry name" value="Aldolase_TIM"/>
</dbReference>
<comment type="caution">
    <text evidence="10">The sequence shown here is derived from an EMBL/GenBank/DDBJ whole genome shotgun (WGS) entry which is preliminary data.</text>
</comment>
<comment type="similarity">
    <text evidence="8 9">Belongs to the TrpA family.</text>
</comment>
<keyword evidence="3 8" id="KW-0028">Amino-acid biosynthesis</keyword>
<evidence type="ECO:0000256" key="7">
    <source>
        <dbReference type="ARBA" id="ARBA00049047"/>
    </source>
</evidence>
<dbReference type="NCBIfam" id="TIGR00262">
    <property type="entry name" value="trpA"/>
    <property type="match status" value="1"/>
</dbReference>
<dbReference type="Gene3D" id="3.20.20.70">
    <property type="entry name" value="Aldolase class I"/>
    <property type="match status" value="1"/>
</dbReference>
<evidence type="ECO:0000256" key="2">
    <source>
        <dbReference type="ARBA" id="ARBA00011270"/>
    </source>
</evidence>
<dbReference type="PROSITE" id="PS00167">
    <property type="entry name" value="TRP_SYNTHASE_ALPHA"/>
    <property type="match status" value="1"/>
</dbReference>
<dbReference type="InterPro" id="IPR011060">
    <property type="entry name" value="RibuloseP-bd_barrel"/>
</dbReference>
<keyword evidence="4 8" id="KW-0822">Tryptophan biosynthesis</keyword>
<evidence type="ECO:0000256" key="8">
    <source>
        <dbReference type="HAMAP-Rule" id="MF_00131"/>
    </source>
</evidence>
<dbReference type="PANTHER" id="PTHR43406:SF1">
    <property type="entry name" value="TRYPTOPHAN SYNTHASE ALPHA CHAIN, CHLOROPLASTIC"/>
    <property type="match status" value="1"/>
</dbReference>
<comment type="subunit">
    <text evidence="2 8">Tetramer of two alpha and two beta chains.</text>
</comment>
<dbReference type="UniPathway" id="UPA00035">
    <property type="reaction ID" value="UER00044"/>
</dbReference>
<dbReference type="SUPFAM" id="SSF51366">
    <property type="entry name" value="Ribulose-phoshate binding barrel"/>
    <property type="match status" value="1"/>
</dbReference>
<dbReference type="AlphaFoldDB" id="A0A2A5S0X1"/>
<proteinExistence type="inferred from homology"/>
<reference evidence="10 11" key="1">
    <citation type="submission" date="2014-12" db="EMBL/GenBank/DDBJ databases">
        <title>Draft genome sequences of 10 type strains of Lactococcus.</title>
        <authorList>
            <person name="Sun Z."/>
            <person name="Zhong Z."/>
            <person name="Liu W."/>
            <person name="Zhang W."/>
            <person name="Zhang H."/>
        </authorList>
    </citation>
    <scope>NUCLEOTIDE SEQUENCE [LARGE SCALE GENOMIC DNA]</scope>
    <source>
        <strain evidence="10 11">DSM 20686</strain>
    </source>
</reference>
<dbReference type="OrthoDB" id="9804578at2"/>
<feature type="active site" description="Proton acceptor" evidence="8">
    <location>
        <position position="62"/>
    </location>
</feature>
<dbReference type="EC" id="4.2.1.20" evidence="8"/>
<dbReference type="PANTHER" id="PTHR43406">
    <property type="entry name" value="TRYPTOPHAN SYNTHASE, ALPHA CHAIN"/>
    <property type="match status" value="1"/>
</dbReference>